<feature type="disulfide bond" evidence="13">
    <location>
        <begin position="391"/>
        <end position="409"/>
    </location>
</feature>
<dbReference type="Pfam" id="PF13855">
    <property type="entry name" value="LRR_8"/>
    <property type="match status" value="2"/>
</dbReference>
<evidence type="ECO:0000256" key="7">
    <source>
        <dbReference type="ARBA" id="ARBA00023040"/>
    </source>
</evidence>
<organism evidence="16 17">
    <name type="scientific">Lottia gigantea</name>
    <name type="common">Giant owl limpet</name>
    <dbReference type="NCBI Taxonomy" id="225164"/>
    <lineage>
        <taxon>Eukaryota</taxon>
        <taxon>Metazoa</taxon>
        <taxon>Spiralia</taxon>
        <taxon>Lophotrochozoa</taxon>
        <taxon>Mollusca</taxon>
        <taxon>Gastropoda</taxon>
        <taxon>Patellogastropoda</taxon>
        <taxon>Lottioidea</taxon>
        <taxon>Lottiidae</taxon>
        <taxon>Lottia</taxon>
    </lineage>
</organism>
<proteinExistence type="predicted"/>
<keyword evidence="12" id="KW-0807">Transducer</keyword>
<dbReference type="PROSITE" id="PS51450">
    <property type="entry name" value="LRR"/>
    <property type="match status" value="3"/>
</dbReference>
<protein>
    <recommendedName>
        <fullName evidence="15">G-protein coupled receptors family 1 profile domain-containing protein</fullName>
    </recommendedName>
</protein>
<keyword evidence="17" id="KW-1185">Reference proteome</keyword>
<evidence type="ECO:0000259" key="15">
    <source>
        <dbReference type="PROSITE" id="PS50262"/>
    </source>
</evidence>
<comment type="subcellular location">
    <subcellularLocation>
        <location evidence="1">Cell membrane</location>
        <topology evidence="1">Multi-pass membrane protein</topology>
    </subcellularLocation>
</comment>
<sequence>GIDLPEDAAEKQRICQLETSFECEPDVNGLDCVDKSLVCNGVSNCLNGRDESVEICGCLPNEYQCNDTHCIDLIKRCDTFNDCEDGNDEESCETFVCPDNFYKCDNHFCIPRELECNFVDNCGDNSDEIRCARRQCLSTEFRCDNKECIPMAYICDTMLDCIDGSDEHAQICDEHFRCPFGFYVNKTLVCDQWPDCPFTHQDQTNCKSFQCRVDHFKCHNNQCIRKTNKCDGVCDCTQCEDEDYCKIAGEVCTIGEKYMCKSTRYPRCINKRYVCDGNNDCLDSNTGGDEDLCGDISNGCSKSEFDDPVLCPEGRCLPGNVRCDYYADCVNGEDEQNCGESKKACKEGEYRCLNQQCIPRYKRCDGKTDCFDRSDEAHCDKEECLPGYNRCNSGQCIQISFWCDHWRDCPDNSDELACGKYENCRPDEFQCTNGQCIPQDNLCYGGKKKGRTICSDNSHLLNCSQYVCSEATEFKCRNSYCIDKEQKCDGNLDCKMTFWDEYFCEYACPYRNEKCICMDKEMNCEHQNFTELPSFIDNTLTKFRLSWNNLNASISADTFHEFTRLTYLDLSHNNLHFLPENSFKSLWRLSTLNLANNVLTEIRNETFLGLGNLRQLFLSGNKIRYIHPDSFVGLSHLRTLDLSNQDINIIPQNAFNGLRNVYNLNLSNNHIEYVSDGAFNGLTKLYLLDLSHNAINLIEENVFHGIPNLRTLHTDEYRFCCLATDVDQCYPEPNEFSSCEDLMSNYILRISIWILGMVAGFGNLLVIGWRARDLRGGKVHSFLITNLAIGDFFMGIYLLIVAVVDSYYRGVYIVHDKAWRNSDLCRFAGFLSTLSSELSVFTLTVITLDRLICIIFPLKMRRLSLKESFLVMLGVWLVVLCLSVLPLIGLDYFTNFYGRSGVCLAFHITPDHPPGWEYSVAIFLVVNFISFLLIFLSYFWMFTVAKRTRSAVRATETKTDAAMARRMTMIVMTDFFCWVPIILLGYASLGGASIPQNVYAWVAVFVLPLNSAINPVLYTISTAPFLGNVRHRAYRFRKSFMNSFTQETKHTFMEERTSNTGYDRKQYRHMDLIKMRTMDRSPVHSHSEQSEF</sequence>
<dbReference type="OMA" id="GADEYFC"/>
<evidence type="ECO:0000256" key="2">
    <source>
        <dbReference type="ARBA" id="ARBA00022475"/>
    </source>
</evidence>
<dbReference type="InterPro" id="IPR023415">
    <property type="entry name" value="LDLR_class-A_CS"/>
</dbReference>
<evidence type="ECO:0000256" key="10">
    <source>
        <dbReference type="ARBA" id="ARBA00023170"/>
    </source>
</evidence>
<dbReference type="CTD" id="20234530"/>
<keyword evidence="7" id="KW-0297">G-protein coupled receptor</keyword>
<evidence type="ECO:0000313" key="16">
    <source>
        <dbReference type="EMBL" id="ESO99179.1"/>
    </source>
</evidence>
<dbReference type="Pfam" id="PF00057">
    <property type="entry name" value="Ldl_recept_a"/>
    <property type="match status" value="4"/>
</dbReference>
<dbReference type="PANTHER" id="PTHR24372">
    <property type="entry name" value="GLYCOPROTEIN HORMONE RECEPTOR"/>
    <property type="match status" value="1"/>
</dbReference>
<evidence type="ECO:0000313" key="17">
    <source>
        <dbReference type="Proteomes" id="UP000030746"/>
    </source>
</evidence>
<evidence type="ECO:0000256" key="1">
    <source>
        <dbReference type="ARBA" id="ARBA00004651"/>
    </source>
</evidence>
<dbReference type="CDD" id="cd15137">
    <property type="entry name" value="7tmA_Relaxin_R"/>
    <property type="match status" value="1"/>
</dbReference>
<feature type="disulfide bond" evidence="13">
    <location>
        <begin position="345"/>
        <end position="357"/>
    </location>
</feature>
<dbReference type="HOGENOM" id="CLU_006130_2_0_1"/>
<feature type="disulfide bond" evidence="13">
    <location>
        <begin position="384"/>
        <end position="396"/>
    </location>
</feature>
<keyword evidence="9 13" id="KW-1015">Disulfide bond</keyword>
<dbReference type="FunFam" id="4.10.400.10:FF:000065">
    <property type="entry name" value="Transmembrane protease serine 7"/>
    <property type="match status" value="1"/>
</dbReference>
<dbReference type="Gene3D" id="4.10.400.10">
    <property type="entry name" value="Low-density Lipoprotein Receptor"/>
    <property type="match status" value="10"/>
</dbReference>
<dbReference type="EMBL" id="KB201091">
    <property type="protein sequence ID" value="ESO99179.1"/>
    <property type="molecule type" value="Genomic_DNA"/>
</dbReference>
<dbReference type="Gene3D" id="3.80.10.10">
    <property type="entry name" value="Ribonuclease Inhibitor"/>
    <property type="match status" value="2"/>
</dbReference>
<dbReference type="CDD" id="cd00112">
    <property type="entry name" value="LDLa"/>
    <property type="match status" value="9"/>
</dbReference>
<dbReference type="Pfam" id="PF00560">
    <property type="entry name" value="LRR_1"/>
    <property type="match status" value="1"/>
</dbReference>
<accession>V4CBE4</accession>
<feature type="disulfide bond" evidence="13">
    <location>
        <begin position="116"/>
        <end position="131"/>
    </location>
</feature>
<name>V4CBE4_LOTGI</name>
<evidence type="ECO:0000256" key="13">
    <source>
        <dbReference type="PROSITE-ProRule" id="PRU00124"/>
    </source>
</evidence>
<dbReference type="SUPFAM" id="SSF52058">
    <property type="entry name" value="L domain-like"/>
    <property type="match status" value="1"/>
</dbReference>
<dbReference type="KEGG" id="lgi:LOTGIDRAFT_142042"/>
<dbReference type="InterPro" id="IPR017452">
    <property type="entry name" value="GPCR_Rhodpsn_7TM"/>
</dbReference>
<dbReference type="SUPFAM" id="SSF57424">
    <property type="entry name" value="LDL receptor-like module"/>
    <property type="match status" value="7"/>
</dbReference>
<feature type="disulfide bond" evidence="13">
    <location>
        <begin position="77"/>
        <end position="92"/>
    </location>
</feature>
<dbReference type="PRINTS" id="PR00261">
    <property type="entry name" value="LDLRECEPTOR"/>
</dbReference>
<feature type="disulfide bond" evidence="13">
    <location>
        <begin position="143"/>
        <end position="161"/>
    </location>
</feature>
<evidence type="ECO:0000256" key="5">
    <source>
        <dbReference type="ARBA" id="ARBA00022737"/>
    </source>
</evidence>
<feature type="disulfide bond" evidence="13">
    <location>
        <begin position="65"/>
        <end position="83"/>
    </location>
</feature>
<keyword evidence="8 14" id="KW-0472">Membrane</keyword>
<dbReference type="FunFam" id="1.20.1070.10:FF:000333">
    <property type="entry name" value="Relaxin receptor 1"/>
    <property type="match status" value="1"/>
</dbReference>
<feature type="disulfide bond" evidence="13">
    <location>
        <begin position="364"/>
        <end position="379"/>
    </location>
</feature>
<dbReference type="InterPro" id="IPR001611">
    <property type="entry name" value="Leu-rich_rpt"/>
</dbReference>
<feature type="disulfide bond" evidence="13">
    <location>
        <begin position="352"/>
        <end position="370"/>
    </location>
</feature>
<evidence type="ECO:0000256" key="14">
    <source>
        <dbReference type="SAM" id="Phobius"/>
    </source>
</evidence>
<feature type="disulfide bond" evidence="13">
    <location>
        <begin position="218"/>
        <end position="236"/>
    </location>
</feature>
<reference evidence="16 17" key="1">
    <citation type="journal article" date="2013" name="Nature">
        <title>Insights into bilaterian evolution from three spiralian genomes.</title>
        <authorList>
            <person name="Simakov O."/>
            <person name="Marletaz F."/>
            <person name="Cho S.J."/>
            <person name="Edsinger-Gonzales E."/>
            <person name="Havlak P."/>
            <person name="Hellsten U."/>
            <person name="Kuo D.H."/>
            <person name="Larsson T."/>
            <person name="Lv J."/>
            <person name="Arendt D."/>
            <person name="Savage R."/>
            <person name="Osoegawa K."/>
            <person name="de Jong P."/>
            <person name="Grimwood J."/>
            <person name="Chapman J.A."/>
            <person name="Shapiro H."/>
            <person name="Aerts A."/>
            <person name="Otillar R.P."/>
            <person name="Terry A.Y."/>
            <person name="Boore J.L."/>
            <person name="Grigoriev I.V."/>
            <person name="Lindberg D.R."/>
            <person name="Seaver E.C."/>
            <person name="Weisblat D.A."/>
            <person name="Putnam N.H."/>
            <person name="Rokhsar D.S."/>
        </authorList>
    </citation>
    <scope>NUCLEOTIDE SEQUENCE [LARGE SCALE GENOMIC DNA]</scope>
</reference>
<dbReference type="GeneID" id="20234530"/>
<feature type="disulfide bond" evidence="13">
    <location>
        <begin position="230"/>
        <end position="245"/>
    </location>
</feature>
<dbReference type="SMART" id="SM00369">
    <property type="entry name" value="LRR_TYP"/>
    <property type="match status" value="6"/>
</dbReference>
<evidence type="ECO:0000256" key="12">
    <source>
        <dbReference type="ARBA" id="ARBA00023224"/>
    </source>
</evidence>
<feature type="transmembrane region" description="Helical" evidence="14">
    <location>
        <begin position="920"/>
        <end position="945"/>
    </location>
</feature>
<evidence type="ECO:0000256" key="4">
    <source>
        <dbReference type="ARBA" id="ARBA00022692"/>
    </source>
</evidence>
<feature type="domain" description="G-protein coupled receptors family 1 profile" evidence="15">
    <location>
        <begin position="762"/>
        <end position="1018"/>
    </location>
</feature>
<keyword evidence="2" id="KW-1003">Cell membrane</keyword>
<dbReference type="InterPro" id="IPR003591">
    <property type="entry name" value="Leu-rich_rpt_typical-subtyp"/>
</dbReference>
<dbReference type="InterPro" id="IPR032675">
    <property type="entry name" value="LRR_dom_sf"/>
</dbReference>
<feature type="disulfide bond" evidence="13">
    <location>
        <begin position="136"/>
        <end position="148"/>
    </location>
</feature>
<comment type="caution">
    <text evidence="13">Lacks conserved residue(s) required for the propagation of feature annotation.</text>
</comment>
<feature type="disulfide bond" evidence="13">
    <location>
        <begin position="403"/>
        <end position="418"/>
    </location>
</feature>
<feature type="disulfide bond" evidence="13">
    <location>
        <begin position="311"/>
        <end position="329"/>
    </location>
</feature>
<dbReference type="GO" id="GO:0008528">
    <property type="term" value="F:G protein-coupled peptide receptor activity"/>
    <property type="evidence" value="ECO:0007669"/>
    <property type="project" value="TreeGrafter"/>
</dbReference>
<feature type="disulfide bond" evidence="13">
    <location>
        <begin position="476"/>
        <end position="494"/>
    </location>
</feature>
<feature type="transmembrane region" description="Helical" evidence="14">
    <location>
        <begin position="870"/>
        <end position="890"/>
    </location>
</feature>
<dbReference type="InterPro" id="IPR002172">
    <property type="entry name" value="LDrepeatLR_classA_rpt"/>
</dbReference>
<dbReference type="InterPro" id="IPR036055">
    <property type="entry name" value="LDL_receptor-like_sf"/>
</dbReference>
<feature type="transmembrane region" description="Helical" evidence="14">
    <location>
        <begin position="781"/>
        <end position="804"/>
    </location>
</feature>
<feature type="transmembrane region" description="Helical" evidence="14">
    <location>
        <begin position="999"/>
        <end position="1027"/>
    </location>
</feature>
<dbReference type="GO" id="GO:0007189">
    <property type="term" value="P:adenylate cyclase-activating G protein-coupled receptor signaling pathway"/>
    <property type="evidence" value="ECO:0007669"/>
    <property type="project" value="TreeGrafter"/>
</dbReference>
<dbReference type="GO" id="GO:0005886">
    <property type="term" value="C:plasma membrane"/>
    <property type="evidence" value="ECO:0007669"/>
    <property type="project" value="UniProtKB-SubCell"/>
</dbReference>
<dbReference type="PROSITE" id="PS50262">
    <property type="entry name" value="G_PROTEIN_RECEP_F1_2"/>
    <property type="match status" value="1"/>
</dbReference>
<dbReference type="Pfam" id="PF00001">
    <property type="entry name" value="7tm_1"/>
    <property type="match status" value="1"/>
</dbReference>
<dbReference type="RefSeq" id="XP_009050139.1">
    <property type="nucleotide sequence ID" value="XM_009051891.1"/>
</dbReference>
<feature type="disulfide bond" evidence="13">
    <location>
        <begin position="424"/>
        <end position="436"/>
    </location>
</feature>
<dbReference type="AlphaFoldDB" id="V4CBE4"/>
<keyword evidence="6 14" id="KW-1133">Transmembrane helix</keyword>
<keyword evidence="4 14" id="KW-0812">Transmembrane</keyword>
<dbReference type="Proteomes" id="UP000030746">
    <property type="component" value="Unassembled WGS sequence"/>
</dbReference>
<dbReference type="PANTHER" id="PTHR24372:SF77">
    <property type="entry name" value="G-PROTEIN COUPLED RECEPTORS FAMILY 1 PROFILE DOMAIN-CONTAINING PROTEIN"/>
    <property type="match status" value="1"/>
</dbReference>
<feature type="disulfide bond" evidence="13">
    <location>
        <begin position="323"/>
        <end position="338"/>
    </location>
</feature>
<dbReference type="InterPro" id="IPR000276">
    <property type="entry name" value="GPCR_Rhodpsn"/>
</dbReference>
<feature type="non-terminal residue" evidence="16">
    <location>
        <position position="1"/>
    </location>
</feature>
<feature type="disulfide bond" evidence="13">
    <location>
        <begin position="58"/>
        <end position="70"/>
    </location>
</feature>
<dbReference type="OrthoDB" id="6022531at2759"/>
<dbReference type="PROSITE" id="PS50068">
    <property type="entry name" value="LDLRA_2"/>
    <property type="match status" value="11"/>
</dbReference>
<feature type="transmembrane region" description="Helical" evidence="14">
    <location>
        <begin position="746"/>
        <end position="769"/>
    </location>
</feature>
<feature type="disulfide bond" evidence="13">
    <location>
        <begin position="97"/>
        <end position="109"/>
    </location>
</feature>
<dbReference type="PROSITE" id="PS01209">
    <property type="entry name" value="LDLRA_1"/>
    <property type="match status" value="6"/>
</dbReference>
<evidence type="ECO:0000256" key="9">
    <source>
        <dbReference type="ARBA" id="ARBA00023157"/>
    </source>
</evidence>
<feature type="transmembrane region" description="Helical" evidence="14">
    <location>
        <begin position="966"/>
        <end position="987"/>
    </location>
</feature>
<feature type="disulfide bond" evidence="13">
    <location>
        <begin position="211"/>
        <end position="223"/>
    </location>
</feature>
<dbReference type="SMART" id="SM00192">
    <property type="entry name" value="LDLa"/>
    <property type="match status" value="12"/>
</dbReference>
<evidence type="ECO:0000256" key="8">
    <source>
        <dbReference type="ARBA" id="ARBA00023136"/>
    </source>
</evidence>
<evidence type="ECO:0000256" key="3">
    <source>
        <dbReference type="ARBA" id="ARBA00022614"/>
    </source>
</evidence>
<keyword evidence="3" id="KW-0433">Leucine-rich repeat</keyword>
<gene>
    <name evidence="16" type="ORF">LOTGIDRAFT_142042</name>
</gene>
<evidence type="ECO:0000256" key="11">
    <source>
        <dbReference type="ARBA" id="ARBA00023180"/>
    </source>
</evidence>
<dbReference type="SUPFAM" id="SSF81321">
    <property type="entry name" value="Family A G protein-coupled receptor-like"/>
    <property type="match status" value="1"/>
</dbReference>
<dbReference type="STRING" id="225164.V4CBE4"/>
<keyword evidence="10" id="KW-0675">Receptor</keyword>
<keyword evidence="5" id="KW-0677">Repeat</keyword>
<dbReference type="GO" id="GO:0009755">
    <property type="term" value="P:hormone-mediated signaling pathway"/>
    <property type="evidence" value="ECO:0007669"/>
    <property type="project" value="TreeGrafter"/>
</dbReference>
<dbReference type="Gene3D" id="1.20.1070.10">
    <property type="entry name" value="Rhodopsin 7-helix transmembrane proteins"/>
    <property type="match status" value="1"/>
</dbReference>
<keyword evidence="11" id="KW-0325">Glycoprotein</keyword>
<evidence type="ECO:0000256" key="6">
    <source>
        <dbReference type="ARBA" id="ARBA00022989"/>
    </source>
</evidence>
<feature type="disulfide bond" evidence="13">
    <location>
        <begin position="104"/>
        <end position="122"/>
    </location>
</feature>